<dbReference type="GO" id="GO:0045296">
    <property type="term" value="F:cadherin binding"/>
    <property type="evidence" value="ECO:0007669"/>
    <property type="project" value="InterPro"/>
</dbReference>
<dbReference type="PANTHER" id="PTHR18914:SF9">
    <property type="entry name" value="CATENIN ALPHA"/>
    <property type="match status" value="1"/>
</dbReference>
<feature type="region of interest" description="Disordered" evidence="8">
    <location>
        <begin position="639"/>
        <end position="660"/>
    </location>
</feature>
<keyword evidence="10" id="KW-1185">Reference proteome</keyword>
<dbReference type="FunFam" id="1.20.120.230:FF:000007">
    <property type="entry name" value="Catenin alpha 1"/>
    <property type="match status" value="1"/>
</dbReference>
<keyword evidence="4" id="KW-0963">Cytoplasm</keyword>
<evidence type="ECO:0000256" key="6">
    <source>
        <dbReference type="ARBA" id="ARBA00022949"/>
    </source>
</evidence>
<dbReference type="AlphaFoldDB" id="A0A1D1UU60"/>
<dbReference type="GO" id="GO:0005856">
    <property type="term" value="C:cytoskeleton"/>
    <property type="evidence" value="ECO:0007669"/>
    <property type="project" value="UniProtKB-SubCell"/>
</dbReference>
<dbReference type="GO" id="GO:0051015">
    <property type="term" value="F:actin filament binding"/>
    <property type="evidence" value="ECO:0007669"/>
    <property type="project" value="InterPro"/>
</dbReference>
<keyword evidence="6" id="KW-0965">Cell junction</keyword>
<feature type="compositionally biased region" description="Basic and acidic residues" evidence="8">
    <location>
        <begin position="865"/>
        <end position="878"/>
    </location>
</feature>
<proteinExistence type="inferred from homology"/>
<dbReference type="InterPro" id="IPR036723">
    <property type="entry name" value="Alpha-catenin/vinculin-like_sf"/>
</dbReference>
<dbReference type="STRING" id="947166.A0A1D1UU60"/>
<dbReference type="GO" id="GO:0016477">
    <property type="term" value="P:cell migration"/>
    <property type="evidence" value="ECO:0007669"/>
    <property type="project" value="TreeGrafter"/>
</dbReference>
<comment type="subcellular location">
    <subcellularLocation>
        <location evidence="2">Cell junction</location>
    </subcellularLocation>
    <subcellularLocation>
        <location evidence="1">Cytoplasm</location>
        <location evidence="1">Cytoskeleton</location>
    </subcellularLocation>
</comment>
<protein>
    <recommendedName>
        <fullName evidence="11">Catenin alpha</fullName>
    </recommendedName>
</protein>
<keyword evidence="5" id="KW-0130">Cell adhesion</keyword>
<dbReference type="Gene3D" id="6.10.250.2510">
    <property type="match status" value="1"/>
</dbReference>
<feature type="region of interest" description="Disordered" evidence="8">
    <location>
        <begin position="865"/>
        <end position="887"/>
    </location>
</feature>
<dbReference type="OrthoDB" id="6376697at2759"/>
<comment type="similarity">
    <text evidence="3">Belongs to the vinculin/alpha-catenin family.</text>
</comment>
<evidence type="ECO:0000313" key="9">
    <source>
        <dbReference type="EMBL" id="GAU91262.1"/>
    </source>
</evidence>
<evidence type="ECO:0000256" key="2">
    <source>
        <dbReference type="ARBA" id="ARBA00004282"/>
    </source>
</evidence>
<evidence type="ECO:0000256" key="8">
    <source>
        <dbReference type="SAM" id="MobiDB-lite"/>
    </source>
</evidence>
<dbReference type="GO" id="GO:0098609">
    <property type="term" value="P:cell-cell adhesion"/>
    <property type="evidence" value="ECO:0007669"/>
    <property type="project" value="TreeGrafter"/>
</dbReference>
<reference evidence="9 10" key="1">
    <citation type="journal article" date="2016" name="Nat. Commun.">
        <title>Extremotolerant tardigrade genome and improved radiotolerance of human cultured cells by tardigrade-unique protein.</title>
        <authorList>
            <person name="Hashimoto T."/>
            <person name="Horikawa D.D."/>
            <person name="Saito Y."/>
            <person name="Kuwahara H."/>
            <person name="Kozuka-Hata H."/>
            <person name="Shin-I T."/>
            <person name="Minakuchi Y."/>
            <person name="Ohishi K."/>
            <person name="Motoyama A."/>
            <person name="Aizu T."/>
            <person name="Enomoto A."/>
            <person name="Kondo K."/>
            <person name="Tanaka S."/>
            <person name="Hara Y."/>
            <person name="Koshikawa S."/>
            <person name="Sagara H."/>
            <person name="Miura T."/>
            <person name="Yokobori S."/>
            <person name="Miyagawa K."/>
            <person name="Suzuki Y."/>
            <person name="Kubo T."/>
            <person name="Oyama M."/>
            <person name="Kohara Y."/>
            <person name="Fujiyama A."/>
            <person name="Arakawa K."/>
            <person name="Katayama T."/>
            <person name="Toyoda A."/>
            <person name="Kunieda T."/>
        </authorList>
    </citation>
    <scope>NUCLEOTIDE SEQUENCE [LARGE SCALE GENOMIC DNA]</scope>
    <source>
        <strain evidence="9 10">YOKOZUNA-1</strain>
    </source>
</reference>
<evidence type="ECO:0008006" key="11">
    <source>
        <dbReference type="Google" id="ProtNLM"/>
    </source>
</evidence>
<evidence type="ECO:0000256" key="1">
    <source>
        <dbReference type="ARBA" id="ARBA00004245"/>
    </source>
</evidence>
<evidence type="ECO:0000256" key="3">
    <source>
        <dbReference type="ARBA" id="ARBA00008376"/>
    </source>
</evidence>
<evidence type="ECO:0000256" key="4">
    <source>
        <dbReference type="ARBA" id="ARBA00022490"/>
    </source>
</evidence>
<dbReference type="GO" id="GO:0008013">
    <property type="term" value="F:beta-catenin binding"/>
    <property type="evidence" value="ECO:0007669"/>
    <property type="project" value="TreeGrafter"/>
</dbReference>
<organism evidence="9 10">
    <name type="scientific">Ramazzottius varieornatus</name>
    <name type="common">Water bear</name>
    <name type="synonym">Tardigrade</name>
    <dbReference type="NCBI Taxonomy" id="947166"/>
    <lineage>
        <taxon>Eukaryota</taxon>
        <taxon>Metazoa</taxon>
        <taxon>Ecdysozoa</taxon>
        <taxon>Tardigrada</taxon>
        <taxon>Eutardigrada</taxon>
        <taxon>Parachela</taxon>
        <taxon>Hypsibioidea</taxon>
        <taxon>Ramazzottiidae</taxon>
        <taxon>Ramazzottius</taxon>
    </lineage>
</organism>
<evidence type="ECO:0000256" key="5">
    <source>
        <dbReference type="ARBA" id="ARBA00022889"/>
    </source>
</evidence>
<dbReference type="GO" id="GO:0005912">
    <property type="term" value="C:adherens junction"/>
    <property type="evidence" value="ECO:0007669"/>
    <property type="project" value="TreeGrafter"/>
</dbReference>
<sequence>MTMNGNGNGMPSVLKWDPKSLEIRTRTVEKTLEPLVIQVTTLVNAGGMNQQKGKSKRGAVLVQTVEHATANFVAKGEEIANENPELRNELMAAVDEVRKSGEIMSAASREFVADPCTTTKRGNMVRAARSLLSAVTRLLILADEVDVQKLLRSLHVVEHNLERFRNATSQQELIDHYNLFNSTVGDLTVKAALRQRELKDPRMRDDLASARAMLKKNSLMLLTASKAYVRHPELPEARENRDFIFRQVCEAVGTISDVAQGKRGGGGVSYEGPGELAAALDEFDERVQMEPHRYTDTHIRPMLEERLESIISGAALMAESSCTRDDRRERIVAECNAVRQALQDLLTEYMDNIKGKKPADDLEYAIEHMTRKTHDLRRQLRKAVVDHVSDSFLETNVPLLVLIEAAQAGDQKEVDEYAQVFSEHANKLVEVAHLACSMSEQEDGVRMVRYAAAQIEAMCPQVINAARILAARPKSKIAQENMDAFKAAWESQVRILTEAVDDITTIDDFLAVSESHILEDVNKCVLALQERDADTLDRTAGAIRGRTARVCNVVEAEMENYEDNKYKSRVTDAAAMLRDHVILNFIQRVHLAVDAFATKNYKVVNDNEFIESARMVYQGIRDVRKAVLMGRSAEEIESESELEEEEIYESRGNGGPQRYGEDHADANNARARMIQLPEEDKQKIAAQVEIFKIEKSKFDKEVAKWDDTGNDIIVLAKHMCMIMMEMTDFTRGKGPLKTTMDLINAAKKISENGTKLDKLAKQIAEQCPESSTKNDLLAYLKRINLFCHQLNITSKVKADVQNISGEMVISGLDSATSLIQAAKNLMNAVVLTVKATFVASTKYTSKMGGKVPSIVVWKMRAPDKKPLVKREKPEEARGKVRRGSQKKVLTPIRALAEFQSPADSV</sequence>
<name>A0A1D1UU60_RAMVA</name>
<dbReference type="Proteomes" id="UP000186922">
    <property type="component" value="Unassembled WGS sequence"/>
</dbReference>
<evidence type="ECO:0000313" key="10">
    <source>
        <dbReference type="Proteomes" id="UP000186922"/>
    </source>
</evidence>
<dbReference type="SUPFAM" id="SSF47220">
    <property type="entry name" value="alpha-catenin/vinculin-like"/>
    <property type="match status" value="4"/>
</dbReference>
<dbReference type="PANTHER" id="PTHR18914">
    <property type="entry name" value="ALPHA CATENIN"/>
    <property type="match status" value="1"/>
</dbReference>
<accession>A0A1D1UU60</accession>
<comment type="caution">
    <text evidence="9">The sequence shown here is derived from an EMBL/GenBank/DDBJ whole genome shotgun (WGS) entry which is preliminary data.</text>
</comment>
<gene>
    <name evidence="9" type="primary">RvY_03552-1</name>
    <name evidence="9" type="synonym">RvY_03552.1</name>
    <name evidence="9" type="ORF">RvY_03552</name>
</gene>
<dbReference type="PRINTS" id="PR00805">
    <property type="entry name" value="ALPHACATENIN"/>
</dbReference>
<evidence type="ECO:0000256" key="7">
    <source>
        <dbReference type="ARBA" id="ARBA00023212"/>
    </source>
</evidence>
<dbReference type="InterPro" id="IPR006077">
    <property type="entry name" value="Vinculin/catenin"/>
</dbReference>
<dbReference type="Gene3D" id="1.20.120.230">
    <property type="entry name" value="Alpha-catenin/vinculin-like"/>
    <property type="match status" value="5"/>
</dbReference>
<dbReference type="GO" id="GO:0016342">
    <property type="term" value="C:catenin complex"/>
    <property type="evidence" value="ECO:0007669"/>
    <property type="project" value="TreeGrafter"/>
</dbReference>
<dbReference type="InterPro" id="IPR001033">
    <property type="entry name" value="Alpha_catenin"/>
</dbReference>
<dbReference type="EMBL" id="BDGG01000002">
    <property type="protein sequence ID" value="GAU91262.1"/>
    <property type="molecule type" value="Genomic_DNA"/>
</dbReference>
<keyword evidence="7" id="KW-0206">Cytoskeleton</keyword>
<dbReference type="Pfam" id="PF01044">
    <property type="entry name" value="Vinculin"/>
    <property type="match status" value="1"/>
</dbReference>